<keyword evidence="1" id="KW-0342">GTP-binding</keyword>
<dbReference type="PANTHER" id="PTHR18884">
    <property type="entry name" value="SEPTIN"/>
    <property type="match status" value="1"/>
</dbReference>
<evidence type="ECO:0000259" key="2">
    <source>
        <dbReference type="PROSITE" id="PS51719"/>
    </source>
</evidence>
<gene>
    <name evidence="3" type="ORF">AYI69_g5481</name>
</gene>
<dbReference type="AlphaFoldDB" id="A0A1R1Y5U5"/>
<protein>
    <submittedName>
        <fullName evidence="3">Septin-1</fullName>
    </submittedName>
</protein>
<comment type="similarity">
    <text evidence="1">Belongs to the TRAFAC class TrmE-Era-EngA-EngB-Septin-like GTPase superfamily. Septin GTPase family.</text>
</comment>
<dbReference type="InterPro" id="IPR027417">
    <property type="entry name" value="P-loop_NTPase"/>
</dbReference>
<dbReference type="Gene3D" id="3.40.50.300">
    <property type="entry name" value="P-loop containing nucleotide triphosphate hydrolases"/>
    <property type="match status" value="1"/>
</dbReference>
<dbReference type="EMBL" id="LSSM01002312">
    <property type="protein sequence ID" value="OMJ22200.1"/>
    <property type="molecule type" value="Genomic_DNA"/>
</dbReference>
<keyword evidence="1" id="KW-0547">Nucleotide-binding</keyword>
<dbReference type="OrthoDB" id="416553at2759"/>
<dbReference type="Pfam" id="PF00735">
    <property type="entry name" value="Septin"/>
    <property type="match status" value="1"/>
</dbReference>
<sequence>MSYKTYSRDERTSSKRNLLTDLFSRNPDLKYEGQNCSSSEKLNIMVVGPCSVGKSTLLQTIINSFKNVELVNSPDIECLEADSLPLINSYSRNIYKINQGKEKMPYNNSLGFTSGMSLSKGSSRNLKPSFKNYGENSLENNTPESLKNIDESTPLDYLNIFDSTNTTTDFKQYTFKVNTSESVLYNSNDESDIDLTLIDTPGFDPYDTSDVRQKTRTICRFIQKKMESNINGGRNAYRKNGKSSNLVHVIIYMLQPNSDNRLYSSIRGTSKKPIVNPVDFLNPNEEHILSKLSKLAVIYPVIGKMDTLYFEEKSSLLEQIPFKISGSEFVNDYQYIKQLDETIESKAADTSNITTKRM</sequence>
<dbReference type="PROSITE" id="PS51719">
    <property type="entry name" value="G_SEPTIN"/>
    <property type="match status" value="1"/>
</dbReference>
<accession>A0A1R1Y5U5</accession>
<dbReference type="SUPFAM" id="SSF52540">
    <property type="entry name" value="P-loop containing nucleoside triphosphate hydrolases"/>
    <property type="match status" value="1"/>
</dbReference>
<dbReference type="GO" id="GO:0005525">
    <property type="term" value="F:GTP binding"/>
    <property type="evidence" value="ECO:0007669"/>
    <property type="project" value="UniProtKB-KW"/>
</dbReference>
<name>A0A1R1Y5U5_9FUNG</name>
<feature type="domain" description="Septin-type G" evidence="2">
    <location>
        <begin position="38"/>
        <end position="358"/>
    </location>
</feature>
<dbReference type="Proteomes" id="UP000187429">
    <property type="component" value="Unassembled WGS sequence"/>
</dbReference>
<organism evidence="3 4">
    <name type="scientific">Smittium culicis</name>
    <dbReference type="NCBI Taxonomy" id="133412"/>
    <lineage>
        <taxon>Eukaryota</taxon>
        <taxon>Fungi</taxon>
        <taxon>Fungi incertae sedis</taxon>
        <taxon>Zoopagomycota</taxon>
        <taxon>Kickxellomycotina</taxon>
        <taxon>Harpellomycetes</taxon>
        <taxon>Harpellales</taxon>
        <taxon>Legeriomycetaceae</taxon>
        <taxon>Smittium</taxon>
    </lineage>
</organism>
<dbReference type="InterPro" id="IPR030379">
    <property type="entry name" value="G_SEPTIN_dom"/>
</dbReference>
<evidence type="ECO:0000313" key="4">
    <source>
        <dbReference type="Proteomes" id="UP000187429"/>
    </source>
</evidence>
<evidence type="ECO:0000256" key="1">
    <source>
        <dbReference type="RuleBase" id="RU004560"/>
    </source>
</evidence>
<evidence type="ECO:0000313" key="3">
    <source>
        <dbReference type="EMBL" id="OMJ22200.1"/>
    </source>
</evidence>
<proteinExistence type="inferred from homology"/>
<reference evidence="4" key="1">
    <citation type="submission" date="2017-01" db="EMBL/GenBank/DDBJ databases">
        <authorList>
            <person name="Wang Y."/>
            <person name="White M."/>
            <person name="Kvist S."/>
            <person name="Moncalvo J.-M."/>
        </authorList>
    </citation>
    <scope>NUCLEOTIDE SEQUENCE [LARGE SCALE GENOMIC DNA]</scope>
    <source>
        <strain evidence="4">ID-206-W2</strain>
    </source>
</reference>
<comment type="caution">
    <text evidence="3">The sequence shown here is derived from an EMBL/GenBank/DDBJ whole genome shotgun (WGS) entry which is preliminary data.</text>
</comment>
<keyword evidence="4" id="KW-1185">Reference proteome</keyword>